<dbReference type="AlphaFoldDB" id="A0A6B0UPJ6"/>
<accession>A0A6B0UPJ6</accession>
<reference evidence="1" key="1">
    <citation type="submission" date="2019-12" db="EMBL/GenBank/DDBJ databases">
        <title>An insight into the sialome of adult female Ixodes ricinus ticks feeding for 6 days.</title>
        <authorList>
            <person name="Perner J."/>
            <person name="Ribeiro J.M.C."/>
        </authorList>
    </citation>
    <scope>NUCLEOTIDE SEQUENCE</scope>
    <source>
        <strain evidence="1">Semi-engorged</strain>
        <tissue evidence="1">Salivary glands</tissue>
    </source>
</reference>
<name>A0A6B0UPJ6_IXORI</name>
<protein>
    <submittedName>
        <fullName evidence="1">Uncharacterized protein</fullName>
    </submittedName>
</protein>
<dbReference type="EMBL" id="GIFC01009674">
    <property type="protein sequence ID" value="MXU91757.1"/>
    <property type="molecule type" value="Transcribed_RNA"/>
</dbReference>
<proteinExistence type="predicted"/>
<organism evidence="1">
    <name type="scientific">Ixodes ricinus</name>
    <name type="common">Common tick</name>
    <name type="synonym">Acarus ricinus</name>
    <dbReference type="NCBI Taxonomy" id="34613"/>
    <lineage>
        <taxon>Eukaryota</taxon>
        <taxon>Metazoa</taxon>
        <taxon>Ecdysozoa</taxon>
        <taxon>Arthropoda</taxon>
        <taxon>Chelicerata</taxon>
        <taxon>Arachnida</taxon>
        <taxon>Acari</taxon>
        <taxon>Parasitiformes</taxon>
        <taxon>Ixodida</taxon>
        <taxon>Ixodoidea</taxon>
        <taxon>Ixodidae</taxon>
        <taxon>Ixodinae</taxon>
        <taxon>Ixodes</taxon>
    </lineage>
</organism>
<evidence type="ECO:0000313" key="1">
    <source>
        <dbReference type="EMBL" id="MXU91757.1"/>
    </source>
</evidence>
<sequence>MSSIESSSTALDGHVSERVAESSPDYRMILPRVLSAMFDTNSLFQHADITGRPYKATDFKEALFSIIECKDLLGLGPYQLSHVWLATFANGAAKCKVKACEELQVKGKRCMVIDLSKEEIKLKLL</sequence>